<name>A0A3B0W4Z3_9ZZZZ</name>
<dbReference type="SUPFAM" id="SSF53623">
    <property type="entry name" value="MurD-like peptide ligases, catalytic domain"/>
    <property type="match status" value="1"/>
</dbReference>
<dbReference type="Gene3D" id="3.40.1190.10">
    <property type="entry name" value="Mur-like, catalytic domain"/>
    <property type="match status" value="1"/>
</dbReference>
<keyword evidence="2" id="KW-0547">Nucleotide-binding</keyword>
<gene>
    <name evidence="5" type="ORF">MNBD_GAMMA04-1505</name>
</gene>
<dbReference type="InterPro" id="IPR018109">
    <property type="entry name" value="Folylpolyglutamate_synth_CS"/>
</dbReference>
<evidence type="ECO:0000313" key="5">
    <source>
        <dbReference type="EMBL" id="VAW44359.1"/>
    </source>
</evidence>
<reference evidence="5" key="1">
    <citation type="submission" date="2018-06" db="EMBL/GenBank/DDBJ databases">
        <authorList>
            <person name="Zhirakovskaya E."/>
        </authorList>
    </citation>
    <scope>NUCLEOTIDE SEQUENCE</scope>
</reference>
<dbReference type="PROSITE" id="PS01011">
    <property type="entry name" value="FOLYLPOLYGLU_SYNT_1"/>
    <property type="match status" value="1"/>
</dbReference>
<dbReference type="EC" id="6.3.2.13" evidence="5"/>
<evidence type="ECO:0000256" key="1">
    <source>
        <dbReference type="ARBA" id="ARBA00022598"/>
    </source>
</evidence>
<dbReference type="AlphaFoldDB" id="A0A3B0W4Z3"/>
<dbReference type="InterPro" id="IPR000713">
    <property type="entry name" value="Mur_ligase_N"/>
</dbReference>
<feature type="domain" description="Mur ligase N-terminal catalytic" evidence="4">
    <location>
        <begin position="26"/>
        <end position="76"/>
    </location>
</feature>
<protein>
    <submittedName>
        <fullName evidence="5">UDP-N-acetylmuramoylalanyl-D-glutamate--2,6-diaminopimelate ligase</fullName>
        <ecNumber evidence="5">6.3.2.13</ecNumber>
    </submittedName>
</protein>
<dbReference type="PANTHER" id="PTHR23135:SF4">
    <property type="entry name" value="UDP-N-ACETYLMURAMOYL-L-ALANYL-D-GLUTAMATE--2,6-DIAMINOPIMELATE LIGASE MURE HOMOLOG, CHLOROPLASTIC"/>
    <property type="match status" value="1"/>
</dbReference>
<feature type="non-terminal residue" evidence="5">
    <location>
        <position position="146"/>
    </location>
</feature>
<proteinExistence type="predicted"/>
<dbReference type="GO" id="GO:0008765">
    <property type="term" value="F:UDP-N-acetylmuramoylalanyl-D-glutamate-2,6-diaminopimelate ligase activity"/>
    <property type="evidence" value="ECO:0007669"/>
    <property type="project" value="UniProtKB-EC"/>
</dbReference>
<sequence>MKTLTQIQSFLGLELEGGGRNFDNAVHQLTIDSRQVKAGDGFIALQGGQVHGLDFLTSVLEQQPALILTDKEPNTEQQRWLDEHPNTVCFVVKDIAMSLGRFSDWFYEHPSQRIRVVGITGTNGKTSTAFYTAQLLDALGKKTALI</sequence>
<dbReference type="InterPro" id="IPR035911">
    <property type="entry name" value="MurE/MurF_N"/>
</dbReference>
<dbReference type="EMBL" id="UOFB01000036">
    <property type="protein sequence ID" value="VAW44359.1"/>
    <property type="molecule type" value="Genomic_DNA"/>
</dbReference>
<evidence type="ECO:0000256" key="2">
    <source>
        <dbReference type="ARBA" id="ARBA00022741"/>
    </source>
</evidence>
<dbReference type="GO" id="GO:0004326">
    <property type="term" value="F:tetrahydrofolylpolyglutamate synthase activity"/>
    <property type="evidence" value="ECO:0007669"/>
    <property type="project" value="InterPro"/>
</dbReference>
<evidence type="ECO:0000256" key="3">
    <source>
        <dbReference type="ARBA" id="ARBA00022840"/>
    </source>
</evidence>
<dbReference type="GO" id="GO:0005524">
    <property type="term" value="F:ATP binding"/>
    <property type="evidence" value="ECO:0007669"/>
    <property type="project" value="UniProtKB-KW"/>
</dbReference>
<organism evidence="5">
    <name type="scientific">hydrothermal vent metagenome</name>
    <dbReference type="NCBI Taxonomy" id="652676"/>
    <lineage>
        <taxon>unclassified sequences</taxon>
        <taxon>metagenomes</taxon>
        <taxon>ecological metagenomes</taxon>
    </lineage>
</organism>
<dbReference type="Gene3D" id="3.40.1390.10">
    <property type="entry name" value="MurE/MurF, N-terminal domain"/>
    <property type="match status" value="1"/>
</dbReference>
<keyword evidence="1 5" id="KW-0436">Ligase</keyword>
<dbReference type="InterPro" id="IPR036565">
    <property type="entry name" value="Mur-like_cat_sf"/>
</dbReference>
<evidence type="ECO:0000259" key="4">
    <source>
        <dbReference type="Pfam" id="PF01225"/>
    </source>
</evidence>
<dbReference type="SUPFAM" id="SSF63418">
    <property type="entry name" value="MurE/MurF N-terminal domain"/>
    <property type="match status" value="1"/>
</dbReference>
<accession>A0A3B0W4Z3</accession>
<dbReference type="Pfam" id="PF01225">
    <property type="entry name" value="Mur_ligase"/>
    <property type="match status" value="1"/>
</dbReference>
<dbReference type="PANTHER" id="PTHR23135">
    <property type="entry name" value="MUR LIGASE FAMILY MEMBER"/>
    <property type="match status" value="1"/>
</dbReference>
<keyword evidence="3" id="KW-0067">ATP-binding</keyword>